<comment type="caution">
    <text evidence="1">The sequence shown here is derived from an EMBL/GenBank/DDBJ whole genome shotgun (WGS) entry which is preliminary data.</text>
</comment>
<accession>A0ACA9P701</accession>
<feature type="non-terminal residue" evidence="1">
    <location>
        <position position="1"/>
    </location>
</feature>
<dbReference type="EMBL" id="CAJVQC010018682">
    <property type="protein sequence ID" value="CAG8695369.1"/>
    <property type="molecule type" value="Genomic_DNA"/>
</dbReference>
<reference evidence="1" key="1">
    <citation type="submission" date="2021-06" db="EMBL/GenBank/DDBJ databases">
        <authorList>
            <person name="Kallberg Y."/>
            <person name="Tangrot J."/>
            <person name="Rosling A."/>
        </authorList>
    </citation>
    <scope>NUCLEOTIDE SEQUENCE</scope>
    <source>
        <strain evidence="1">MA461A</strain>
    </source>
</reference>
<evidence type="ECO:0000313" key="2">
    <source>
        <dbReference type="Proteomes" id="UP000789920"/>
    </source>
</evidence>
<protein>
    <submittedName>
        <fullName evidence="1">35738_t:CDS:1</fullName>
    </submittedName>
</protein>
<proteinExistence type="predicted"/>
<dbReference type="Proteomes" id="UP000789920">
    <property type="component" value="Unassembled WGS sequence"/>
</dbReference>
<name>A0ACA9P701_9GLOM</name>
<sequence>SQTRILKYQFPLARVQRGTDAGNTYIINPIQKNFNIKAIILQVETSCELPISQAQVPNNNRNVFVQFNTGFFWFITALDINESLRYLKYMFNLDERSRYNLDTVFAPGHKAIYLKDLIQLNNTDKPNLIPIPPPKDNDRQPPTITINTPTTTIN</sequence>
<keyword evidence="2" id="KW-1185">Reference proteome</keyword>
<organism evidence="1 2">
    <name type="scientific">Racocetra persica</name>
    <dbReference type="NCBI Taxonomy" id="160502"/>
    <lineage>
        <taxon>Eukaryota</taxon>
        <taxon>Fungi</taxon>
        <taxon>Fungi incertae sedis</taxon>
        <taxon>Mucoromycota</taxon>
        <taxon>Glomeromycotina</taxon>
        <taxon>Glomeromycetes</taxon>
        <taxon>Diversisporales</taxon>
        <taxon>Gigasporaceae</taxon>
        <taxon>Racocetra</taxon>
    </lineage>
</organism>
<gene>
    <name evidence="1" type="ORF">RPERSI_LOCUS9755</name>
</gene>
<evidence type="ECO:0000313" key="1">
    <source>
        <dbReference type="EMBL" id="CAG8695369.1"/>
    </source>
</evidence>